<feature type="signal peptide" evidence="1">
    <location>
        <begin position="1"/>
        <end position="18"/>
    </location>
</feature>
<sequence length="75" mass="8460">MKVILFVDSLLAFKAVLSSINVDYLNILGCREAILKLRDSDKLLAFQRIPAHCGMCSRLPQPDVPLSYNSLRRIV</sequence>
<proteinExistence type="predicted"/>
<accession>A0A224Y535</accession>
<evidence type="ECO:0000313" key="2">
    <source>
        <dbReference type="EMBL" id="JAW15823.1"/>
    </source>
</evidence>
<evidence type="ECO:0000256" key="1">
    <source>
        <dbReference type="SAM" id="SignalP"/>
    </source>
</evidence>
<dbReference type="EMBL" id="GFTR01000603">
    <property type="protein sequence ID" value="JAW15823.1"/>
    <property type="molecule type" value="Transcribed_RNA"/>
</dbReference>
<reference evidence="2" key="1">
    <citation type="journal article" date="2018" name="PLoS Negl. Trop. Dis.">
        <title>An insight into the salivary gland and fat body transcriptome of Panstrongylus lignarius (Hemiptera: Heteroptera), the main vector of Chagas disease in Peru.</title>
        <authorList>
            <person name="Nevoa J.C."/>
            <person name="Mendes M.T."/>
            <person name="da Silva M.V."/>
            <person name="Soares S.C."/>
            <person name="Oliveira C.J.F."/>
            <person name="Ribeiro J.M.C."/>
        </authorList>
    </citation>
    <scope>NUCLEOTIDE SEQUENCE</scope>
</reference>
<name>A0A224Y535_9HEMI</name>
<dbReference type="AlphaFoldDB" id="A0A224Y535"/>
<organism evidence="2">
    <name type="scientific">Panstrongylus lignarius</name>
    <dbReference type="NCBI Taxonomy" id="156445"/>
    <lineage>
        <taxon>Eukaryota</taxon>
        <taxon>Metazoa</taxon>
        <taxon>Ecdysozoa</taxon>
        <taxon>Arthropoda</taxon>
        <taxon>Hexapoda</taxon>
        <taxon>Insecta</taxon>
        <taxon>Pterygota</taxon>
        <taxon>Neoptera</taxon>
        <taxon>Paraneoptera</taxon>
        <taxon>Hemiptera</taxon>
        <taxon>Heteroptera</taxon>
        <taxon>Panheteroptera</taxon>
        <taxon>Cimicomorpha</taxon>
        <taxon>Reduviidae</taxon>
        <taxon>Triatominae</taxon>
        <taxon>Panstrongylus</taxon>
    </lineage>
</organism>
<keyword evidence="1" id="KW-0732">Signal</keyword>
<protein>
    <submittedName>
        <fullName evidence="2">Putative secreted protein</fullName>
    </submittedName>
</protein>
<feature type="chain" id="PRO_5012104018" evidence="1">
    <location>
        <begin position="19"/>
        <end position="75"/>
    </location>
</feature>